<accession>A0AA48M177</accession>
<proteinExistence type="predicted"/>
<dbReference type="AlphaFoldDB" id="A0AA48M177"/>
<organism evidence="2">
    <name type="scientific">freshwater sediment metagenome</name>
    <dbReference type="NCBI Taxonomy" id="556182"/>
    <lineage>
        <taxon>unclassified sequences</taxon>
        <taxon>metagenomes</taxon>
        <taxon>ecological metagenomes</taxon>
    </lineage>
</organism>
<name>A0AA48M177_9ZZZZ</name>
<protein>
    <submittedName>
        <fullName evidence="2">Uncharacterized protein</fullName>
    </submittedName>
</protein>
<feature type="region of interest" description="Disordered" evidence="1">
    <location>
        <begin position="23"/>
        <end position="54"/>
    </location>
</feature>
<evidence type="ECO:0000313" key="2">
    <source>
        <dbReference type="EMBL" id="CAJ0859815.1"/>
    </source>
</evidence>
<evidence type="ECO:0000256" key="1">
    <source>
        <dbReference type="SAM" id="MobiDB-lite"/>
    </source>
</evidence>
<sequence length="75" mass="7950">MRLLPTALSLGLAAMTTSAAFAQPTHTDRRSGTRHVARSAERHPIPNRNQPAPAPVADACDTLACPQYLLIGVGF</sequence>
<gene>
    <name evidence="2" type="ORF">AMST5_01245</name>
</gene>
<reference evidence="2" key="1">
    <citation type="submission" date="2023-07" db="EMBL/GenBank/DDBJ databases">
        <authorList>
            <person name="Pelsma A.J. K."/>
        </authorList>
    </citation>
    <scope>NUCLEOTIDE SEQUENCE</scope>
</reference>
<dbReference type="EMBL" id="OY288114">
    <property type="protein sequence ID" value="CAJ0859815.1"/>
    <property type="molecule type" value="Genomic_DNA"/>
</dbReference>